<dbReference type="Pfam" id="PF04854">
    <property type="entry name" value="DUF624"/>
    <property type="match status" value="1"/>
</dbReference>
<evidence type="ECO:0000313" key="5">
    <source>
        <dbReference type="Proteomes" id="UP000297014"/>
    </source>
</evidence>
<evidence type="ECO:0000256" key="1">
    <source>
        <dbReference type="SAM" id="Phobius"/>
    </source>
</evidence>
<feature type="transmembrane region" description="Helical" evidence="1">
    <location>
        <begin position="106"/>
        <end position="134"/>
    </location>
</feature>
<keyword evidence="1" id="KW-1133">Transmembrane helix</keyword>
<dbReference type="EMBL" id="JALP01000045">
    <property type="protein sequence ID" value="THG91786.1"/>
    <property type="molecule type" value="Genomic_DNA"/>
</dbReference>
<evidence type="ECO:0000313" key="2">
    <source>
        <dbReference type="EMBL" id="KGA98879.1"/>
    </source>
</evidence>
<name>A0A094WMA5_ALKAL</name>
<evidence type="ECO:0000313" key="3">
    <source>
        <dbReference type="EMBL" id="THG91786.1"/>
    </source>
</evidence>
<feature type="transmembrane region" description="Helical" evidence="1">
    <location>
        <begin position="146"/>
        <end position="172"/>
    </location>
</feature>
<dbReference type="EMBL" id="ALPT02000004">
    <property type="protein sequence ID" value="KGA98879.1"/>
    <property type="molecule type" value="Genomic_DNA"/>
</dbReference>
<dbReference type="eggNOG" id="COG5578">
    <property type="taxonomic scope" value="Bacteria"/>
</dbReference>
<keyword evidence="1" id="KW-0472">Membrane</keyword>
<proteinExistence type="predicted"/>
<sequence length="217" mass="25183">MINQGGFIGGFYRISEWIMRLAYINLLWIFFTLIGLVLFGWMPATVAMFTVIRRWFMGETDVSIFKLFFTTYKKEFIKANLLGVLVGVVGYILYIDFQFINHVSGVLQLILTFALVMMGFFYFVTVAYLIPVFVHYDLKFFQYIKNAFLIGLLSPLMTITLVIALTLTYYVFWLIPGLIPVFGVSVFGCIMMGTSYFAFKRVETRKQKAQELKESTY</sequence>
<dbReference type="InterPro" id="IPR006938">
    <property type="entry name" value="DUF624"/>
</dbReference>
<feature type="transmembrane region" description="Helical" evidence="1">
    <location>
        <begin position="81"/>
        <end position="100"/>
    </location>
</feature>
<feature type="transmembrane region" description="Helical" evidence="1">
    <location>
        <begin position="178"/>
        <end position="199"/>
    </location>
</feature>
<gene>
    <name evidence="3" type="ORF">AJ85_01735</name>
    <name evidence="2" type="ORF">BALCAV_0202035</name>
</gene>
<dbReference type="OrthoDB" id="2182676at2"/>
<evidence type="ECO:0008006" key="6">
    <source>
        <dbReference type="Google" id="ProtNLM"/>
    </source>
</evidence>
<keyword evidence="4" id="KW-1185">Reference proteome</keyword>
<keyword evidence="1" id="KW-0812">Transmembrane</keyword>
<comment type="caution">
    <text evidence="2">The sequence shown here is derived from an EMBL/GenBank/DDBJ whole genome shotgun (WGS) entry which is preliminary data.</text>
</comment>
<reference evidence="3 5" key="2">
    <citation type="submission" date="2014-01" db="EMBL/GenBank/DDBJ databases">
        <title>Draft genome sequencing of Bacillus alcalophilus CGMCC 1.3604.</title>
        <authorList>
            <person name="Yang J."/>
            <person name="Diao L."/>
            <person name="Yang S."/>
        </authorList>
    </citation>
    <scope>NUCLEOTIDE SEQUENCE [LARGE SCALE GENOMIC DNA]</scope>
    <source>
        <strain evidence="3 5">CGMCC 1.3604</strain>
    </source>
</reference>
<dbReference type="STRING" id="1218173.BALCAV_0202035"/>
<dbReference type="AlphaFoldDB" id="A0A094WMA5"/>
<dbReference type="RefSeq" id="WP_003321730.1">
    <property type="nucleotide sequence ID" value="NZ_ALPT02000004.1"/>
</dbReference>
<organism evidence="2 4">
    <name type="scientific">Alkalihalobacillus alcalophilus ATCC 27647 = CGMCC 1.3604</name>
    <dbReference type="NCBI Taxonomy" id="1218173"/>
    <lineage>
        <taxon>Bacteria</taxon>
        <taxon>Bacillati</taxon>
        <taxon>Bacillota</taxon>
        <taxon>Bacilli</taxon>
        <taxon>Bacillales</taxon>
        <taxon>Bacillaceae</taxon>
        <taxon>Alkalihalobacillus</taxon>
    </lineage>
</organism>
<accession>A0A094WMA5</accession>
<dbReference type="Proteomes" id="UP000002754">
    <property type="component" value="Unassembled WGS sequence"/>
</dbReference>
<protein>
    <recommendedName>
        <fullName evidence="6">DUF624 domain-containing protein</fullName>
    </recommendedName>
</protein>
<reference evidence="2 4" key="1">
    <citation type="journal article" date="2014" name="Genome Announc.">
        <title>Draft Genome Sequence of Bacillus alcalophilus AV1934, a Classic Alkaliphile Isolated from Human Feces in 1934.</title>
        <authorList>
            <person name="Attie O."/>
            <person name="Jayaprakash A."/>
            <person name="Shah H."/>
            <person name="Paulsen I.T."/>
            <person name="Morino M."/>
            <person name="Takahashi Y."/>
            <person name="Narumi I."/>
            <person name="Sachidanandam R."/>
            <person name="Satoh K."/>
            <person name="Ito M."/>
            <person name="Krulwich T.A."/>
        </authorList>
    </citation>
    <scope>NUCLEOTIDE SEQUENCE [LARGE SCALE GENOMIC DNA]</scope>
    <source>
        <strain evidence="2 4">AV1934</strain>
    </source>
</reference>
<feature type="transmembrane region" description="Helical" evidence="1">
    <location>
        <begin position="21"/>
        <end position="41"/>
    </location>
</feature>
<evidence type="ECO:0000313" key="4">
    <source>
        <dbReference type="Proteomes" id="UP000002754"/>
    </source>
</evidence>
<dbReference type="Proteomes" id="UP000297014">
    <property type="component" value="Unassembled WGS sequence"/>
</dbReference>